<dbReference type="Proteomes" id="UP000009036">
    <property type="component" value="Chromosome"/>
</dbReference>
<dbReference type="OrthoDB" id="4350385at2"/>
<accession>A0A8B1ND90</accession>
<keyword evidence="3" id="KW-1185">Reference proteome</keyword>
<feature type="region of interest" description="Disordered" evidence="1">
    <location>
        <begin position="32"/>
        <end position="98"/>
    </location>
</feature>
<gene>
    <name evidence="2" type="ORF">SU9_017745</name>
</gene>
<evidence type="ECO:0000313" key="2">
    <source>
        <dbReference type="EMBL" id="QTZ93093.1"/>
    </source>
</evidence>
<evidence type="ECO:0000313" key="3">
    <source>
        <dbReference type="Proteomes" id="UP000009036"/>
    </source>
</evidence>
<dbReference type="KEGG" id="sauh:SU9_017745"/>
<feature type="compositionally biased region" description="Polar residues" evidence="1">
    <location>
        <begin position="44"/>
        <end position="67"/>
    </location>
</feature>
<name>A0A8B1ND90_9ACTN</name>
<reference evidence="2" key="1">
    <citation type="journal article" date="2012" name="J. Bacteriol.">
        <title>Genome Sequence of Streptomyces auratus Strain AGR0001, a Phoslactomycin-Producing Actinomycete.</title>
        <authorList>
            <person name="Han X."/>
            <person name="Li M."/>
            <person name="Ding Z."/>
            <person name="Zhao J."/>
            <person name="Ji K."/>
            <person name="Wen M."/>
            <person name="Lu T."/>
        </authorList>
    </citation>
    <scope>NUCLEOTIDE SEQUENCE</scope>
    <source>
        <strain evidence="2">AGR0001</strain>
    </source>
</reference>
<sequence length="209" mass="21058">MQRAQKLRLTGLAGVALLALVVPLGVAMAGPAGRPAPGVRSGKAVTSENSPSVETGIPSNSGANQGKSPALGVGSTSSGSARTGLGPRRFPGRTARCGPELTVPRGIEAQTCVLGQAGRTRARTYYRNRTGHPLRAALTLLRPDGGSVQVHCAVPAADVPGVCETPAGPTLHAGGLPYDAVAEVSDAAGERLLLRSGSNSPMEDSGSDH</sequence>
<proteinExistence type="predicted"/>
<evidence type="ECO:0000256" key="1">
    <source>
        <dbReference type="SAM" id="MobiDB-lite"/>
    </source>
</evidence>
<protein>
    <submittedName>
        <fullName evidence="2">Uncharacterized protein</fullName>
    </submittedName>
</protein>
<organism evidence="2 3">
    <name type="scientific">Streptomyces auratus AGR0001</name>
    <dbReference type="NCBI Taxonomy" id="1160718"/>
    <lineage>
        <taxon>Bacteria</taxon>
        <taxon>Bacillati</taxon>
        <taxon>Actinomycetota</taxon>
        <taxon>Actinomycetes</taxon>
        <taxon>Kitasatosporales</taxon>
        <taxon>Streptomycetaceae</taxon>
        <taxon>Streptomyces</taxon>
    </lineage>
</organism>
<reference evidence="2" key="2">
    <citation type="submission" date="2021-04" db="EMBL/GenBank/DDBJ databases">
        <authorList>
            <person name="Wen M.-L."/>
            <person name="Han X.-L."/>
            <person name="Xiong J."/>
        </authorList>
    </citation>
    <scope>NUCLEOTIDE SEQUENCE</scope>
    <source>
        <strain evidence="2">AGR0001</strain>
    </source>
</reference>
<dbReference type="RefSeq" id="WP_040898818.1">
    <property type="nucleotide sequence ID" value="NZ_CP072931.1"/>
</dbReference>
<dbReference type="AlphaFoldDB" id="A0A8B1ND90"/>
<dbReference type="EMBL" id="CP072931">
    <property type="protein sequence ID" value="QTZ93093.1"/>
    <property type="molecule type" value="Genomic_DNA"/>
</dbReference>